<dbReference type="SMART" id="SM00388">
    <property type="entry name" value="HisKA"/>
    <property type="match status" value="1"/>
</dbReference>
<gene>
    <name evidence="11" type="ORF">K504DRAFT_384535</name>
</gene>
<dbReference type="Gene3D" id="3.40.50.2300">
    <property type="match status" value="1"/>
</dbReference>
<feature type="domain" description="PAS" evidence="10">
    <location>
        <begin position="397"/>
        <end position="468"/>
    </location>
</feature>
<feature type="compositionally biased region" description="Polar residues" evidence="7">
    <location>
        <begin position="1"/>
        <end position="14"/>
    </location>
</feature>
<dbReference type="GO" id="GO:0000155">
    <property type="term" value="F:phosphorelay sensor kinase activity"/>
    <property type="evidence" value="ECO:0007669"/>
    <property type="project" value="InterPro"/>
</dbReference>
<dbReference type="Pfam" id="PF00512">
    <property type="entry name" value="HisKA"/>
    <property type="match status" value="1"/>
</dbReference>
<dbReference type="InterPro" id="IPR003594">
    <property type="entry name" value="HATPase_dom"/>
</dbReference>
<dbReference type="EC" id="2.7.13.3" evidence="2"/>
<feature type="modified residue" description="4-aspartylphosphate" evidence="6">
    <location>
        <position position="894"/>
    </location>
</feature>
<dbReference type="InterPro" id="IPR011006">
    <property type="entry name" value="CheY-like_superfamily"/>
</dbReference>
<dbReference type="SUPFAM" id="SSF55785">
    <property type="entry name" value="PYP-like sensor domain (PAS domain)"/>
    <property type="match status" value="1"/>
</dbReference>
<dbReference type="CDD" id="cd17546">
    <property type="entry name" value="REC_hyHK_CKI1_RcsC-like"/>
    <property type="match status" value="1"/>
</dbReference>
<reference evidence="11" key="1">
    <citation type="journal article" date="2020" name="Stud. Mycol.">
        <title>101 Dothideomycetes genomes: a test case for predicting lifestyles and emergence of pathogens.</title>
        <authorList>
            <person name="Haridas S."/>
            <person name="Albert R."/>
            <person name="Binder M."/>
            <person name="Bloem J."/>
            <person name="Labutti K."/>
            <person name="Salamov A."/>
            <person name="Andreopoulos B."/>
            <person name="Baker S."/>
            <person name="Barry K."/>
            <person name="Bills G."/>
            <person name="Bluhm B."/>
            <person name="Cannon C."/>
            <person name="Castanera R."/>
            <person name="Culley D."/>
            <person name="Daum C."/>
            <person name="Ezra D."/>
            <person name="Gonzalez J."/>
            <person name="Henrissat B."/>
            <person name="Kuo A."/>
            <person name="Liang C."/>
            <person name="Lipzen A."/>
            <person name="Lutzoni F."/>
            <person name="Magnuson J."/>
            <person name="Mondo S."/>
            <person name="Nolan M."/>
            <person name="Ohm R."/>
            <person name="Pangilinan J."/>
            <person name="Park H.-J."/>
            <person name="Ramirez L."/>
            <person name="Alfaro M."/>
            <person name="Sun H."/>
            <person name="Tritt A."/>
            <person name="Yoshinaga Y."/>
            <person name="Zwiers L.-H."/>
            <person name="Turgeon B."/>
            <person name="Goodwin S."/>
            <person name="Spatafora J."/>
            <person name="Crous P."/>
            <person name="Grigoriev I."/>
        </authorList>
    </citation>
    <scope>NUCLEOTIDE SEQUENCE</scope>
    <source>
        <strain evidence="11">CBS 279.74</strain>
    </source>
</reference>
<dbReference type="Proteomes" id="UP000799428">
    <property type="component" value="Unassembled WGS sequence"/>
</dbReference>
<dbReference type="Pfam" id="PF00072">
    <property type="entry name" value="Response_reg"/>
    <property type="match status" value="1"/>
</dbReference>
<sequence length="996" mass="110756">MAIADITNTIPSTPQHHDKPLERNGDAKQSQSQSQSQAREQAQAQAQAQAHNEGEDAGWTLDLPDTEHVRFFRATDWAHSKLGPLKDWGHTLRLFTRMLFADSRAACLWWGPDLVAIYNETYMPLAANIHPMLMGSTFDESYPDLWPGIAPYFDKARSTGRGVDYSASVCLMVERAGWREEAFFDGNFVPLSGGPTNQPEGFYNSLFEVTKQKLADRRTMMLNRMAAIPHLTPKVVTEHIISTLETNPNDTTLAMLYEVDKSSEPTVLRLRGHVGLPEGHNLIVDGQDMNSPRGLIPDCRRAGSETLIIDCDERFDSVIWQGFATPSKHIAILPMTSGERVFGYLIIGTNPHRPDDETCYQFLKDLSRMASSIISAAIDAEESKTRELQLQNDLAYSDLKLRHLIEHASVGMVHASLEGQLLWANHHYYALSGGSQEDHAGPNQFFDAYLDEDIVKAEKLWDQLVNGINHVNCELRLKRLYTSPTGKTEPAQLQILAFPYRENGKVKSIMACTTDISRLKWAQNFQASLAEEAREAKRQQEAFIDVVSHEMRNPLSAIVHCADEISHALEDLQLKCPDIPGPCLDTLTDNVASANIVIQCANHQKRIIDDVLTLSKLDSMLLSITPSAVRPSKLIASIIGIFDAELKSNQIRSSITSDQSLVELNIDYLYLDPSRVTQIFINLLTNAIKFVKPSKSPEISICFGASLNSPRSFFPTDMFWASRGDEMADVTLNTEWGTGEEVYLTFTVEDSGIGMQAKEIHKIFERWRQANMRTHVKYGGSGLGLFISKELTEKQGGEIGVSSAPGRGSTFGFYVKTRRVERRPRTLGELFQESGGVGRAPQLLDVLLVEDNVINQTVLGRQLKKAGCVVDVANHGLEALEFLDRKNFDVVLMDLEMPVLNGIDAMKEVRKREQEGMGLLGERVGARLPIIAVTANVRQEQIDTALAAGADRVMQKPFKAADLVYMMKGLVPQVGTPSNTEPPTPGLDEPVKELVS</sequence>
<keyword evidence="12" id="KW-1185">Reference proteome</keyword>
<dbReference type="Gene3D" id="3.30.565.10">
    <property type="entry name" value="Histidine kinase-like ATPase, C-terminal domain"/>
    <property type="match status" value="1"/>
</dbReference>
<dbReference type="InterPro" id="IPR000014">
    <property type="entry name" value="PAS"/>
</dbReference>
<evidence type="ECO:0000256" key="6">
    <source>
        <dbReference type="PROSITE-ProRule" id="PRU00169"/>
    </source>
</evidence>
<dbReference type="SMART" id="SM00448">
    <property type="entry name" value="REC"/>
    <property type="match status" value="1"/>
</dbReference>
<organism evidence="11 12">
    <name type="scientific">Pleomassaria siparia CBS 279.74</name>
    <dbReference type="NCBI Taxonomy" id="1314801"/>
    <lineage>
        <taxon>Eukaryota</taxon>
        <taxon>Fungi</taxon>
        <taxon>Dikarya</taxon>
        <taxon>Ascomycota</taxon>
        <taxon>Pezizomycotina</taxon>
        <taxon>Dothideomycetes</taxon>
        <taxon>Pleosporomycetidae</taxon>
        <taxon>Pleosporales</taxon>
        <taxon>Pleomassariaceae</taxon>
        <taxon>Pleomassaria</taxon>
    </lineage>
</organism>
<dbReference type="PROSITE" id="PS50109">
    <property type="entry name" value="HIS_KIN"/>
    <property type="match status" value="1"/>
</dbReference>
<proteinExistence type="predicted"/>
<name>A0A6G1K3H8_9PLEO</name>
<evidence type="ECO:0000259" key="8">
    <source>
        <dbReference type="PROSITE" id="PS50109"/>
    </source>
</evidence>
<dbReference type="InterPro" id="IPR001789">
    <property type="entry name" value="Sig_transdc_resp-reg_receiver"/>
</dbReference>
<feature type="compositionally biased region" description="Basic and acidic residues" evidence="7">
    <location>
        <begin position="15"/>
        <end position="26"/>
    </location>
</feature>
<evidence type="ECO:0000256" key="5">
    <source>
        <dbReference type="ARBA" id="ARBA00022777"/>
    </source>
</evidence>
<evidence type="ECO:0000256" key="3">
    <source>
        <dbReference type="ARBA" id="ARBA00022553"/>
    </source>
</evidence>
<dbReference type="SUPFAM" id="SSF55874">
    <property type="entry name" value="ATPase domain of HSP90 chaperone/DNA topoisomerase II/histidine kinase"/>
    <property type="match status" value="1"/>
</dbReference>
<dbReference type="PROSITE" id="PS50112">
    <property type="entry name" value="PAS"/>
    <property type="match status" value="1"/>
</dbReference>
<accession>A0A6G1K3H8</accession>
<evidence type="ECO:0000313" key="11">
    <source>
        <dbReference type="EMBL" id="KAF2707300.1"/>
    </source>
</evidence>
<dbReference type="InterPro" id="IPR036890">
    <property type="entry name" value="HATPase_C_sf"/>
</dbReference>
<evidence type="ECO:0000256" key="1">
    <source>
        <dbReference type="ARBA" id="ARBA00000085"/>
    </source>
</evidence>
<evidence type="ECO:0000256" key="7">
    <source>
        <dbReference type="SAM" id="MobiDB-lite"/>
    </source>
</evidence>
<dbReference type="CDD" id="cd00082">
    <property type="entry name" value="HisKA"/>
    <property type="match status" value="1"/>
</dbReference>
<feature type="domain" description="Response regulatory" evidence="9">
    <location>
        <begin position="845"/>
        <end position="971"/>
    </location>
</feature>
<evidence type="ECO:0000256" key="4">
    <source>
        <dbReference type="ARBA" id="ARBA00022679"/>
    </source>
</evidence>
<dbReference type="InterPro" id="IPR035965">
    <property type="entry name" value="PAS-like_dom_sf"/>
</dbReference>
<dbReference type="SUPFAM" id="SSF52172">
    <property type="entry name" value="CheY-like"/>
    <property type="match status" value="1"/>
</dbReference>
<dbReference type="EMBL" id="MU005774">
    <property type="protein sequence ID" value="KAF2707300.1"/>
    <property type="molecule type" value="Genomic_DNA"/>
</dbReference>
<keyword evidence="5" id="KW-0418">Kinase</keyword>
<dbReference type="OrthoDB" id="60033at2759"/>
<feature type="region of interest" description="Disordered" evidence="7">
    <location>
        <begin position="974"/>
        <end position="996"/>
    </location>
</feature>
<dbReference type="PROSITE" id="PS50110">
    <property type="entry name" value="RESPONSE_REGULATORY"/>
    <property type="match status" value="1"/>
</dbReference>
<dbReference type="Pfam" id="PF02518">
    <property type="entry name" value="HATPase_c"/>
    <property type="match status" value="1"/>
</dbReference>
<feature type="region of interest" description="Disordered" evidence="7">
    <location>
        <begin position="1"/>
        <end position="60"/>
    </location>
</feature>
<evidence type="ECO:0000256" key="2">
    <source>
        <dbReference type="ARBA" id="ARBA00012438"/>
    </source>
</evidence>
<evidence type="ECO:0000313" key="12">
    <source>
        <dbReference type="Proteomes" id="UP000799428"/>
    </source>
</evidence>
<dbReference type="SMART" id="SM00387">
    <property type="entry name" value="HATPase_c"/>
    <property type="match status" value="1"/>
</dbReference>
<dbReference type="Gene3D" id="3.30.450.20">
    <property type="entry name" value="PAS domain"/>
    <property type="match status" value="2"/>
</dbReference>
<dbReference type="Gene3D" id="1.10.287.130">
    <property type="match status" value="1"/>
</dbReference>
<keyword evidence="4" id="KW-0808">Transferase</keyword>
<dbReference type="SUPFAM" id="SSF47384">
    <property type="entry name" value="Homodimeric domain of signal transducing histidine kinase"/>
    <property type="match status" value="1"/>
</dbReference>
<dbReference type="InterPro" id="IPR004358">
    <property type="entry name" value="Sig_transdc_His_kin-like_C"/>
</dbReference>
<feature type="compositionally biased region" description="Low complexity" evidence="7">
    <location>
        <begin position="27"/>
        <end position="50"/>
    </location>
</feature>
<dbReference type="AlphaFoldDB" id="A0A6G1K3H8"/>
<dbReference type="InterPro" id="IPR036097">
    <property type="entry name" value="HisK_dim/P_sf"/>
</dbReference>
<dbReference type="InterPro" id="IPR005467">
    <property type="entry name" value="His_kinase_dom"/>
</dbReference>
<evidence type="ECO:0000259" key="9">
    <source>
        <dbReference type="PROSITE" id="PS50110"/>
    </source>
</evidence>
<dbReference type="InterPro" id="IPR003661">
    <property type="entry name" value="HisK_dim/P_dom"/>
</dbReference>
<keyword evidence="3 6" id="KW-0597">Phosphoprotein</keyword>
<feature type="domain" description="Histidine kinase" evidence="8">
    <location>
        <begin position="546"/>
        <end position="819"/>
    </location>
</feature>
<dbReference type="PANTHER" id="PTHR43047">
    <property type="entry name" value="TWO-COMPONENT HISTIDINE PROTEIN KINASE"/>
    <property type="match status" value="1"/>
</dbReference>
<protein>
    <recommendedName>
        <fullName evidence="2">histidine kinase</fullName>
        <ecNumber evidence="2">2.7.13.3</ecNumber>
    </recommendedName>
</protein>
<dbReference type="PRINTS" id="PR00344">
    <property type="entry name" value="BCTRLSENSOR"/>
</dbReference>
<evidence type="ECO:0000259" key="10">
    <source>
        <dbReference type="PROSITE" id="PS50112"/>
    </source>
</evidence>
<dbReference type="SUPFAM" id="SSF55781">
    <property type="entry name" value="GAF domain-like"/>
    <property type="match status" value="1"/>
</dbReference>
<comment type="catalytic activity">
    <reaction evidence="1">
        <text>ATP + protein L-histidine = ADP + protein N-phospho-L-histidine.</text>
        <dbReference type="EC" id="2.7.13.3"/>
    </reaction>
</comment>